<keyword evidence="1" id="KW-0853">WD repeat</keyword>
<feature type="repeat" description="WD" evidence="1">
    <location>
        <begin position="425"/>
        <end position="466"/>
    </location>
</feature>
<dbReference type="GO" id="GO:0016740">
    <property type="term" value="F:transferase activity"/>
    <property type="evidence" value="ECO:0007669"/>
    <property type="project" value="UniProtKB-KW"/>
</dbReference>
<dbReference type="SUPFAM" id="SSF50978">
    <property type="entry name" value="WD40 repeat-like"/>
    <property type="match status" value="1"/>
</dbReference>
<dbReference type="InterPro" id="IPR015943">
    <property type="entry name" value="WD40/YVTN_repeat-like_dom_sf"/>
</dbReference>
<dbReference type="Proteomes" id="UP000030747">
    <property type="component" value="Unassembled WGS sequence"/>
</dbReference>
<keyword evidence="3" id="KW-1185">Reference proteome</keyword>
<evidence type="ECO:0000256" key="1">
    <source>
        <dbReference type="PROSITE-ProRule" id="PRU00221"/>
    </source>
</evidence>
<name>U6KRL2_EIMTE</name>
<evidence type="ECO:0000313" key="2">
    <source>
        <dbReference type="EMBL" id="CDJ38078.1"/>
    </source>
</evidence>
<dbReference type="VEuPathDB" id="ToxoDB:ETH2_0600900"/>
<gene>
    <name evidence="2" type="ORF">ETH_00030000</name>
</gene>
<proteinExistence type="predicted"/>
<dbReference type="InterPro" id="IPR001680">
    <property type="entry name" value="WD40_rpt"/>
</dbReference>
<dbReference type="OrthoDB" id="346129at2759"/>
<keyword evidence="2" id="KW-0808">Transferase</keyword>
<sequence>MADPTPYMRLTNPLGNAARSMQFVGEGDSLLLGDDGGLCCLFDLKSRRSAFAVSPSSLTCLKADAVAPPMAAANFSSTSNSPVLHIEPLYCTRSSCCSRVLIQQKDSRISVFDLESQRFTLSFKTGSFSFCECASPQPKSSKSSDARSSSGINCVGEECVAAPVAEIDTIGLFDARASTSWHREKNHMSVVSPALKLKLPPNSASRFASQEQKLQEPGNCGSVQGLGFAASECLLLAAYELPLLALWDVRNNGQPLALLPLATTSSPPAYVATVRNRVWTGCIEGDIFIHRVASQKGTDSQSLATAAPTDEITAAFLSMSSERRDDATTMACGSRRDDEDCFGILPCLTGVAHVNAIESVQRNRVPSYSHFDLFNNVNYLESMGPSSTHLTCVSVRGDGLLGACGTTDGAVLLLEGKHLKPLGSLGAHHSGVSAAAWCSHSGGLATGDKQGVVYLWSVYADSYTSSF</sequence>
<reference evidence="2" key="2">
    <citation type="submission" date="2013-10" db="EMBL/GenBank/DDBJ databases">
        <authorList>
            <person name="Aslett M."/>
        </authorList>
    </citation>
    <scope>NUCLEOTIDE SEQUENCE [LARGE SCALE GENOMIC DNA]</scope>
    <source>
        <strain evidence="2">Houghton</strain>
    </source>
</reference>
<dbReference type="Gene3D" id="2.130.10.10">
    <property type="entry name" value="YVTN repeat-like/Quinoprotein amine dehydrogenase"/>
    <property type="match status" value="1"/>
</dbReference>
<organism evidence="2 3">
    <name type="scientific">Eimeria tenella</name>
    <name type="common">Coccidian parasite</name>
    <dbReference type="NCBI Taxonomy" id="5802"/>
    <lineage>
        <taxon>Eukaryota</taxon>
        <taxon>Sar</taxon>
        <taxon>Alveolata</taxon>
        <taxon>Apicomplexa</taxon>
        <taxon>Conoidasida</taxon>
        <taxon>Coccidia</taxon>
        <taxon>Eucoccidiorida</taxon>
        <taxon>Eimeriorina</taxon>
        <taxon>Eimeriidae</taxon>
        <taxon>Eimeria</taxon>
    </lineage>
</organism>
<dbReference type="OMA" id="PCVALWD"/>
<dbReference type="PROSITE" id="PS50082">
    <property type="entry name" value="WD_REPEATS_2"/>
    <property type="match status" value="1"/>
</dbReference>
<dbReference type="GeneID" id="25255079"/>
<reference evidence="2" key="1">
    <citation type="submission" date="2013-10" db="EMBL/GenBank/DDBJ databases">
        <title>Genomic analysis of the causative agents of coccidiosis in chickens.</title>
        <authorList>
            <person name="Reid A.J."/>
            <person name="Blake D."/>
            <person name="Billington K."/>
            <person name="Browne H."/>
            <person name="Dunn M."/>
            <person name="Hung S."/>
            <person name="Kawahara F."/>
            <person name="Miranda-Saavedra D."/>
            <person name="Mourier T."/>
            <person name="Nagra H."/>
            <person name="Otto T.D."/>
            <person name="Rawlings N."/>
            <person name="Sanchez A."/>
            <person name="Sanders M."/>
            <person name="Subramaniam C."/>
            <person name="Tay Y."/>
            <person name="Dear P."/>
            <person name="Doerig C."/>
            <person name="Gruber A."/>
            <person name="Parkinson J."/>
            <person name="Shirley M."/>
            <person name="Wan K.L."/>
            <person name="Berriman M."/>
            <person name="Tomley F."/>
            <person name="Pain A."/>
        </authorList>
    </citation>
    <scope>NUCLEOTIDE SEQUENCE [LARGE SCALE GENOMIC DNA]</scope>
    <source>
        <strain evidence="2">Houghton</strain>
    </source>
</reference>
<dbReference type="EMBL" id="HG673812">
    <property type="protein sequence ID" value="CDJ38078.1"/>
    <property type="molecule type" value="Genomic_DNA"/>
</dbReference>
<dbReference type="VEuPathDB" id="ToxoDB:ETH_00030000"/>
<protein>
    <submittedName>
        <fullName evidence="2">Glycosyltransferase family 28 C-terminal domain-containing protein, putative</fullName>
    </submittedName>
</protein>
<evidence type="ECO:0000313" key="3">
    <source>
        <dbReference type="Proteomes" id="UP000030747"/>
    </source>
</evidence>
<dbReference type="InterPro" id="IPR036322">
    <property type="entry name" value="WD40_repeat_dom_sf"/>
</dbReference>
<dbReference type="RefSeq" id="XP_013228916.1">
    <property type="nucleotide sequence ID" value="XM_013373462.1"/>
</dbReference>
<dbReference type="SMART" id="SM00320">
    <property type="entry name" value="WD40"/>
    <property type="match status" value="2"/>
</dbReference>
<dbReference type="AlphaFoldDB" id="U6KRL2"/>
<accession>U6KRL2</accession>